<organism evidence="6 7">
    <name type="scientific">Candida glabrata</name>
    <name type="common">Yeast</name>
    <name type="synonym">Torulopsis glabrata</name>
    <dbReference type="NCBI Taxonomy" id="5478"/>
    <lineage>
        <taxon>Eukaryota</taxon>
        <taxon>Fungi</taxon>
        <taxon>Dikarya</taxon>
        <taxon>Ascomycota</taxon>
        <taxon>Saccharomycotina</taxon>
        <taxon>Saccharomycetes</taxon>
        <taxon>Saccharomycetales</taxon>
        <taxon>Saccharomycetaceae</taxon>
        <taxon>Nakaseomyces</taxon>
    </lineage>
</organism>
<evidence type="ECO:0000256" key="3">
    <source>
        <dbReference type="ARBA" id="ARBA00022729"/>
    </source>
</evidence>
<dbReference type="Proteomes" id="UP000054886">
    <property type="component" value="Unassembled WGS sequence"/>
</dbReference>
<proteinExistence type="predicted"/>
<dbReference type="VEuPathDB" id="FungiDB:GVI51_F08789"/>
<accession>A0A0W0CEE7</accession>
<dbReference type="VEuPathDB" id="FungiDB:B1J91_I11011g3"/>
<protein>
    <submittedName>
        <fullName evidence="6">Hyphally regulated cell wall protein 4</fullName>
    </submittedName>
</protein>
<dbReference type="VEuPathDB" id="FungiDB:GWK60_B04917"/>
<feature type="non-terminal residue" evidence="6">
    <location>
        <position position="366"/>
    </location>
</feature>
<evidence type="ECO:0000256" key="4">
    <source>
        <dbReference type="ARBA" id="ARBA00023180"/>
    </source>
</evidence>
<dbReference type="Pfam" id="PF11765">
    <property type="entry name" value="Hyphal_reg_CWP"/>
    <property type="match status" value="1"/>
</dbReference>
<gene>
    <name evidence="6" type="ORF">AO440_001490</name>
</gene>
<sequence length="366" mass="40205">MKSTHQKGQKFCVNNVCSSKMRKKQLSSTWIFYIIQLCYHLSLATSQAVVQSNTIVYGNNPPEYDNGYIVLGGAYLAFQDMTTVAMYDTVKVQKGGALYYLNNGLDGFNIISENHILGFFNFENNGTVVVDDRNSTTAGTWKIDNHLFSSSSFINTGSMMFTSSHGDTIEIGSEAVTNTGYIYSKGVSANMPQIFKIGNLANPWYNTGTICLANTSFDLENPIHGGGCITVGENSKFDIGGIDVQQQTVYLSDSTSVLKVTHGQDVRVYGLGNGNGFLTPLLAFESFKYDALTGILHATIGFGDVLHISANIGKGYNSSLFEVVETFEFQGTKYTNYNYLRYNGKPPQKAPDICQPCVEVPSYTFE</sequence>
<dbReference type="GO" id="GO:0009277">
    <property type="term" value="C:fungal-type cell wall"/>
    <property type="evidence" value="ECO:0007669"/>
    <property type="project" value="UniProtKB-ARBA"/>
</dbReference>
<evidence type="ECO:0000313" key="6">
    <source>
        <dbReference type="EMBL" id="KTA95764.1"/>
    </source>
</evidence>
<name>A0A0W0CEE7_CANGB</name>
<dbReference type="GO" id="GO:0005576">
    <property type="term" value="C:extracellular region"/>
    <property type="evidence" value="ECO:0007669"/>
    <property type="project" value="UniProtKB-SubCell"/>
</dbReference>
<keyword evidence="2" id="KW-0964">Secreted</keyword>
<feature type="domain" description="Hyphally-regulated cell wall protein N-terminal" evidence="5">
    <location>
        <begin position="43"/>
        <end position="362"/>
    </location>
</feature>
<dbReference type="AlphaFoldDB" id="A0A0W0CEE7"/>
<dbReference type="VEuPathDB" id="FungiDB:CAGL0F09273g"/>
<evidence type="ECO:0000259" key="5">
    <source>
        <dbReference type="Pfam" id="PF11765"/>
    </source>
</evidence>
<evidence type="ECO:0000256" key="1">
    <source>
        <dbReference type="ARBA" id="ARBA00004613"/>
    </source>
</evidence>
<dbReference type="InterPro" id="IPR021031">
    <property type="entry name" value="Hyphal-reg_cell_wall_N"/>
</dbReference>
<reference evidence="6 7" key="1">
    <citation type="submission" date="2015-10" db="EMBL/GenBank/DDBJ databases">
        <title>Draft genomes sequences of Candida glabrata isolates 1A, 1B, 2A, 2B, 3A and 3B.</title>
        <authorList>
            <person name="Haavelsrud O.E."/>
            <person name="Gaustad P."/>
        </authorList>
    </citation>
    <scope>NUCLEOTIDE SEQUENCE [LARGE SCALE GENOMIC DNA]</scope>
    <source>
        <strain evidence="6">910700640</strain>
    </source>
</reference>
<keyword evidence="3" id="KW-0732">Signal</keyword>
<comment type="caution">
    <text evidence="6">The sequence shown here is derived from an EMBL/GenBank/DDBJ whole genome shotgun (WGS) entry which is preliminary data.</text>
</comment>
<evidence type="ECO:0000256" key="2">
    <source>
        <dbReference type="ARBA" id="ARBA00022525"/>
    </source>
</evidence>
<dbReference type="EMBL" id="LLZZ01000181">
    <property type="protein sequence ID" value="KTA95764.1"/>
    <property type="molecule type" value="Genomic_DNA"/>
</dbReference>
<evidence type="ECO:0000313" key="7">
    <source>
        <dbReference type="Proteomes" id="UP000054886"/>
    </source>
</evidence>
<keyword evidence="4" id="KW-0325">Glycoprotein</keyword>
<comment type="subcellular location">
    <subcellularLocation>
        <location evidence="1">Secreted</location>
    </subcellularLocation>
</comment>
<dbReference type="VEuPathDB" id="FungiDB:CAGL0H00121g"/>